<evidence type="ECO:0000256" key="6">
    <source>
        <dbReference type="ARBA" id="ARBA00022801"/>
    </source>
</evidence>
<dbReference type="AlphaFoldDB" id="A0A2M7TX38"/>
<gene>
    <name evidence="8" type="primary">purH</name>
    <name evidence="10" type="ORF">COY16_04615</name>
</gene>
<evidence type="ECO:0000256" key="8">
    <source>
        <dbReference type="HAMAP-Rule" id="MF_00139"/>
    </source>
</evidence>
<organism evidence="10 11">
    <name type="scientific">Candidatus Roizmanbacteria bacterium CG_4_10_14_0_2_um_filter_39_13</name>
    <dbReference type="NCBI Taxonomy" id="1974825"/>
    <lineage>
        <taxon>Bacteria</taxon>
        <taxon>Candidatus Roizmaniibacteriota</taxon>
    </lineage>
</organism>
<accession>A0A2M7TX38</accession>
<name>A0A2M7TX38_9BACT</name>
<feature type="domain" description="MGS-like" evidence="9">
    <location>
        <begin position="1"/>
        <end position="144"/>
    </location>
</feature>
<keyword evidence="7 8" id="KW-0511">Multifunctional enzyme</keyword>
<proteinExistence type="inferred from homology"/>
<dbReference type="GO" id="GO:0005829">
    <property type="term" value="C:cytosol"/>
    <property type="evidence" value="ECO:0007669"/>
    <property type="project" value="TreeGrafter"/>
</dbReference>
<evidence type="ECO:0000259" key="9">
    <source>
        <dbReference type="PROSITE" id="PS51855"/>
    </source>
</evidence>
<dbReference type="FunFam" id="3.40.50.1380:FF:000001">
    <property type="entry name" value="Bifunctional purine biosynthesis protein PurH"/>
    <property type="match status" value="1"/>
</dbReference>
<keyword evidence="4 8" id="KW-0808">Transferase</keyword>
<dbReference type="GO" id="GO:0003937">
    <property type="term" value="F:IMP cyclohydrolase activity"/>
    <property type="evidence" value="ECO:0007669"/>
    <property type="project" value="UniProtKB-UniRule"/>
</dbReference>
<keyword evidence="5 8" id="KW-0658">Purine biosynthesis</keyword>
<protein>
    <recommendedName>
        <fullName evidence="8">Bifunctional purine biosynthesis protein PurH</fullName>
    </recommendedName>
    <domain>
        <recommendedName>
            <fullName evidence="8">Phosphoribosylaminoimidazolecarboxamide formyltransferase</fullName>
            <ecNumber evidence="8">2.1.2.3</ecNumber>
        </recommendedName>
        <alternativeName>
            <fullName evidence="8">AICAR transformylase</fullName>
        </alternativeName>
    </domain>
    <domain>
        <recommendedName>
            <fullName evidence="8">IMP cyclohydrolase</fullName>
            <ecNumber evidence="8">3.5.4.10</ecNumber>
        </recommendedName>
        <alternativeName>
            <fullName evidence="8">ATIC</fullName>
        </alternativeName>
        <alternativeName>
            <fullName evidence="8">IMP synthase</fullName>
        </alternativeName>
        <alternativeName>
            <fullName evidence="8">Inosinicase</fullName>
        </alternativeName>
    </domain>
</protein>
<dbReference type="InterPro" id="IPR036914">
    <property type="entry name" value="MGS-like_dom_sf"/>
</dbReference>
<dbReference type="EC" id="2.1.2.3" evidence="8"/>
<comment type="domain">
    <text evidence="8">The IMP cyclohydrolase activity resides in the N-terminal region.</text>
</comment>
<evidence type="ECO:0000256" key="3">
    <source>
        <dbReference type="ARBA" id="ARBA00007667"/>
    </source>
</evidence>
<keyword evidence="6 8" id="KW-0378">Hydrolase</keyword>
<dbReference type="EMBL" id="PFOB01000057">
    <property type="protein sequence ID" value="PIZ62389.1"/>
    <property type="molecule type" value="Genomic_DNA"/>
</dbReference>
<dbReference type="SUPFAM" id="SSF52335">
    <property type="entry name" value="Methylglyoxal synthase-like"/>
    <property type="match status" value="1"/>
</dbReference>
<evidence type="ECO:0000313" key="11">
    <source>
        <dbReference type="Proteomes" id="UP000228503"/>
    </source>
</evidence>
<evidence type="ECO:0000313" key="10">
    <source>
        <dbReference type="EMBL" id="PIZ62389.1"/>
    </source>
</evidence>
<dbReference type="InterPro" id="IPR002695">
    <property type="entry name" value="PurH-like"/>
</dbReference>
<dbReference type="PANTHER" id="PTHR11692:SF0">
    <property type="entry name" value="BIFUNCTIONAL PURINE BIOSYNTHESIS PROTEIN ATIC"/>
    <property type="match status" value="1"/>
</dbReference>
<dbReference type="HAMAP" id="MF_00139">
    <property type="entry name" value="PurH"/>
    <property type="match status" value="1"/>
</dbReference>
<comment type="pathway">
    <text evidence="2 8">Purine metabolism; IMP biosynthesis via de novo pathway; 5-formamido-1-(5-phospho-D-ribosyl)imidazole-4-carboxamide from 5-amino-1-(5-phospho-D-ribosyl)imidazole-4-carboxamide (10-formyl THF route): step 1/1.</text>
</comment>
<comment type="catalytic activity">
    <reaction evidence="8">
        <text>IMP + H2O = 5-formamido-1-(5-phospho-D-ribosyl)imidazole-4-carboxamide</text>
        <dbReference type="Rhea" id="RHEA:18445"/>
        <dbReference type="ChEBI" id="CHEBI:15377"/>
        <dbReference type="ChEBI" id="CHEBI:58053"/>
        <dbReference type="ChEBI" id="CHEBI:58467"/>
        <dbReference type="EC" id="3.5.4.10"/>
    </reaction>
</comment>
<dbReference type="GO" id="GO:0006189">
    <property type="term" value="P:'de novo' IMP biosynthetic process"/>
    <property type="evidence" value="ECO:0007669"/>
    <property type="project" value="UniProtKB-UniRule"/>
</dbReference>
<dbReference type="InterPro" id="IPR016193">
    <property type="entry name" value="Cytidine_deaminase-like"/>
</dbReference>
<dbReference type="Gene3D" id="3.40.50.1380">
    <property type="entry name" value="Methylglyoxal synthase-like domain"/>
    <property type="match status" value="1"/>
</dbReference>
<evidence type="ECO:0000256" key="4">
    <source>
        <dbReference type="ARBA" id="ARBA00022679"/>
    </source>
</evidence>
<comment type="caution">
    <text evidence="10">The sequence shown here is derived from an EMBL/GenBank/DDBJ whole genome shotgun (WGS) entry which is preliminary data.</text>
</comment>
<dbReference type="PIRSF" id="PIRSF000414">
    <property type="entry name" value="AICARFT_IMPCHas"/>
    <property type="match status" value="1"/>
</dbReference>
<dbReference type="Pfam" id="PF01808">
    <property type="entry name" value="AICARFT_IMPCHas"/>
    <property type="match status" value="1"/>
</dbReference>
<comment type="catalytic activity">
    <reaction evidence="8">
        <text>(6R)-10-formyltetrahydrofolate + 5-amino-1-(5-phospho-beta-D-ribosyl)imidazole-4-carboxamide = 5-formamido-1-(5-phospho-D-ribosyl)imidazole-4-carboxamide + (6S)-5,6,7,8-tetrahydrofolate</text>
        <dbReference type="Rhea" id="RHEA:22192"/>
        <dbReference type="ChEBI" id="CHEBI:57453"/>
        <dbReference type="ChEBI" id="CHEBI:58467"/>
        <dbReference type="ChEBI" id="CHEBI:58475"/>
        <dbReference type="ChEBI" id="CHEBI:195366"/>
        <dbReference type="EC" id="2.1.2.3"/>
    </reaction>
</comment>
<comment type="pathway">
    <text evidence="1 8">Purine metabolism; IMP biosynthesis via de novo pathway; IMP from 5-formamido-1-(5-phospho-D-ribosyl)imidazole-4-carboxamide: step 1/1.</text>
</comment>
<dbReference type="PANTHER" id="PTHR11692">
    <property type="entry name" value="BIFUNCTIONAL PURINE BIOSYNTHESIS PROTEIN PURH"/>
    <property type="match status" value="1"/>
</dbReference>
<dbReference type="SMART" id="SM00851">
    <property type="entry name" value="MGS"/>
    <property type="match status" value="1"/>
</dbReference>
<dbReference type="Proteomes" id="UP000228503">
    <property type="component" value="Unassembled WGS sequence"/>
</dbReference>
<sequence>MKKCALLSVYDKSKIVPFARKLVKLGFLIVSSGGTAELLKKNAIPVTPVEYITGNPESFDGRMKTISFQIESGILYDRSKSKHIREAKELKIPQIDVVVCNFYPFDRVVDESTSETKAIEQIDVGGPTMMRAAAKNFKHVYAVFDPADYDRVILDLKSKSTDNDLRKELAAKTFSYIAWYDTHIAGYLNDEEFPEYYPLNGKKVADLRYGDNPHQKAAWYFQPQTKSALKSLTKVSGRDLSVTNLTDINAGLESVRLFKEPTAVVIKHNTPCGIGVGKTPAESLARAIEADPVSAFGGVIVMNKPMDLETAKLVKKFKQENGSHLDIIAAPELTKTAIKQLSEVRKTTGIYTFGDIAQKDVVRHQIRWIDGGYALQTLHNTIDVATKDWKVMTKKKPTKAQMKQLITAWKFITRVKSNSILVVDKKLPMTRGIGTGQTSRIGAAKIALSQADSYTIGAIMASDAFFPFSDTVELAAMYQIAAIVQPGGSYRDKDSIYAADKAGIVMVFTGRRVFWH</sequence>
<dbReference type="PROSITE" id="PS51855">
    <property type="entry name" value="MGS"/>
    <property type="match status" value="1"/>
</dbReference>
<dbReference type="UniPathway" id="UPA00074">
    <property type="reaction ID" value="UER00133"/>
</dbReference>
<comment type="similarity">
    <text evidence="3 8">Belongs to the PurH family.</text>
</comment>
<dbReference type="SMART" id="SM00798">
    <property type="entry name" value="AICARFT_IMPCHas"/>
    <property type="match status" value="1"/>
</dbReference>
<evidence type="ECO:0000256" key="7">
    <source>
        <dbReference type="ARBA" id="ARBA00023268"/>
    </source>
</evidence>
<dbReference type="InterPro" id="IPR024051">
    <property type="entry name" value="AICAR_Tfase_dup_dom_sf"/>
</dbReference>
<reference evidence="11" key="1">
    <citation type="submission" date="2017-09" db="EMBL/GenBank/DDBJ databases">
        <title>Depth-based differentiation of microbial function through sediment-hosted aquifers and enrichment of novel symbionts in the deep terrestrial subsurface.</title>
        <authorList>
            <person name="Probst A.J."/>
            <person name="Ladd B."/>
            <person name="Jarett J.K."/>
            <person name="Geller-Mcgrath D.E."/>
            <person name="Sieber C.M.K."/>
            <person name="Emerson J.B."/>
            <person name="Anantharaman K."/>
            <person name="Thomas B.C."/>
            <person name="Malmstrom R."/>
            <person name="Stieglmeier M."/>
            <person name="Klingl A."/>
            <person name="Woyke T."/>
            <person name="Ryan C.M."/>
            <person name="Banfield J.F."/>
        </authorList>
    </citation>
    <scope>NUCLEOTIDE SEQUENCE [LARGE SCALE GENOMIC DNA]</scope>
</reference>
<dbReference type="NCBIfam" id="NF002049">
    <property type="entry name" value="PRK00881.1"/>
    <property type="match status" value="1"/>
</dbReference>
<dbReference type="Pfam" id="PF02142">
    <property type="entry name" value="MGS"/>
    <property type="match status" value="1"/>
</dbReference>
<dbReference type="EC" id="3.5.4.10" evidence="8"/>
<dbReference type="InterPro" id="IPR011607">
    <property type="entry name" value="MGS-like_dom"/>
</dbReference>
<evidence type="ECO:0000256" key="5">
    <source>
        <dbReference type="ARBA" id="ARBA00022755"/>
    </source>
</evidence>
<evidence type="ECO:0000256" key="1">
    <source>
        <dbReference type="ARBA" id="ARBA00004844"/>
    </source>
</evidence>
<dbReference type="GO" id="GO:0004643">
    <property type="term" value="F:phosphoribosylaminoimidazolecarboxamide formyltransferase activity"/>
    <property type="evidence" value="ECO:0007669"/>
    <property type="project" value="UniProtKB-UniRule"/>
</dbReference>
<dbReference type="SUPFAM" id="SSF53927">
    <property type="entry name" value="Cytidine deaminase-like"/>
    <property type="match status" value="1"/>
</dbReference>
<evidence type="ECO:0000256" key="2">
    <source>
        <dbReference type="ARBA" id="ARBA00004954"/>
    </source>
</evidence>
<dbReference type="Gene3D" id="3.40.140.20">
    <property type="match status" value="2"/>
</dbReference>